<dbReference type="Proteomes" id="UP000228934">
    <property type="component" value="Unassembled WGS sequence"/>
</dbReference>
<protein>
    <submittedName>
        <fullName evidence="2">Uncharacterized protein</fullName>
    </submittedName>
</protein>
<name>A0A2G9SF50_AQUCT</name>
<sequence length="161" mass="17193">MTKPVIVIHTRVVDVSHTGRCILMLSSKGHSCSLSLVQSLSARPLLSAVLFAASFPLIISLSSFPVSSPPGSPASLPLLSPKLCLCLPLLSSLCLFTNPSSSCPPSLHCSFPVTFSAVYLYITAVPSFFSCPIFFVHLSLSLCPFLSLGRSLLYLLYCLAL</sequence>
<dbReference type="EMBL" id="KV924367">
    <property type="protein sequence ID" value="PIO38724.1"/>
    <property type="molecule type" value="Genomic_DNA"/>
</dbReference>
<feature type="transmembrane region" description="Helical" evidence="1">
    <location>
        <begin position="109"/>
        <end position="129"/>
    </location>
</feature>
<keyword evidence="1" id="KW-0812">Transmembrane</keyword>
<reference evidence="3" key="1">
    <citation type="journal article" date="2017" name="Nat. Commun.">
        <title>The North American bullfrog draft genome provides insight into hormonal regulation of long noncoding RNA.</title>
        <authorList>
            <person name="Hammond S.A."/>
            <person name="Warren R.L."/>
            <person name="Vandervalk B.P."/>
            <person name="Kucuk E."/>
            <person name="Khan H."/>
            <person name="Gibb E.A."/>
            <person name="Pandoh P."/>
            <person name="Kirk H."/>
            <person name="Zhao Y."/>
            <person name="Jones M."/>
            <person name="Mungall A.J."/>
            <person name="Coope R."/>
            <person name="Pleasance S."/>
            <person name="Moore R.A."/>
            <person name="Holt R.A."/>
            <person name="Round J.M."/>
            <person name="Ohora S."/>
            <person name="Walle B.V."/>
            <person name="Veldhoen N."/>
            <person name="Helbing C.C."/>
            <person name="Birol I."/>
        </authorList>
    </citation>
    <scope>NUCLEOTIDE SEQUENCE [LARGE SCALE GENOMIC DNA]</scope>
</reference>
<keyword evidence="1" id="KW-0472">Membrane</keyword>
<evidence type="ECO:0000256" key="1">
    <source>
        <dbReference type="SAM" id="Phobius"/>
    </source>
</evidence>
<proteinExistence type="predicted"/>
<feature type="transmembrane region" description="Helical" evidence="1">
    <location>
        <begin position="45"/>
        <end position="66"/>
    </location>
</feature>
<dbReference type="AlphaFoldDB" id="A0A2G9SF50"/>
<organism evidence="2 3">
    <name type="scientific">Aquarana catesbeiana</name>
    <name type="common">American bullfrog</name>
    <name type="synonym">Rana catesbeiana</name>
    <dbReference type="NCBI Taxonomy" id="8400"/>
    <lineage>
        <taxon>Eukaryota</taxon>
        <taxon>Metazoa</taxon>
        <taxon>Chordata</taxon>
        <taxon>Craniata</taxon>
        <taxon>Vertebrata</taxon>
        <taxon>Euteleostomi</taxon>
        <taxon>Amphibia</taxon>
        <taxon>Batrachia</taxon>
        <taxon>Anura</taxon>
        <taxon>Neobatrachia</taxon>
        <taxon>Ranoidea</taxon>
        <taxon>Ranidae</taxon>
        <taxon>Aquarana</taxon>
    </lineage>
</organism>
<gene>
    <name evidence="2" type="ORF">AB205_0015990</name>
</gene>
<evidence type="ECO:0000313" key="3">
    <source>
        <dbReference type="Proteomes" id="UP000228934"/>
    </source>
</evidence>
<evidence type="ECO:0000313" key="2">
    <source>
        <dbReference type="EMBL" id="PIO38724.1"/>
    </source>
</evidence>
<keyword evidence="3" id="KW-1185">Reference proteome</keyword>
<keyword evidence="1" id="KW-1133">Transmembrane helix</keyword>
<accession>A0A2G9SF50</accession>